<dbReference type="InterPro" id="IPR002921">
    <property type="entry name" value="Fungal_lipase-type"/>
</dbReference>
<sequence>MALHPELSREYLVLNPNEGGMLDLVHLLCSGRVCGTGSFECSDGMVISEMRHRWIIFISLLAQRVLLFLSSPLSWCGSFFTLWMNLLWDNGSIGTLFYNFCRGKMEIPNKNSTKYRSAIGLLDTRDELAKDIKPGDSKYFAALSIMAAKLSYENEARIRSTVRGCWNMEFLGYYNCWNDYENNFTTQAFIMSDKAADAELVVVAFRGTEPFNAVDWCTDLDFSWYEIPQVGRVHGGFMKALGLQKNSSTGWPKDLDNNQTAPFAYYTIREKLKEVLHENAKAKLLVTGHSLGGALAILFPIILAYHKEERLLSRLEGVYTFGQPRIGDRELGAFAERNIDAPKRRYFRSVYSNDMVPRLPYDDTTLLFKHFGKCVYYNSLYKGKVMDEEPNKNYFSLWTVVPKYLNAAWELARSFFIGNVKGPVYREGWPSILFRTLGLVIPGLPPHSPQDYVNSTRLGTNYVR</sequence>
<evidence type="ECO:0000259" key="1">
    <source>
        <dbReference type="Pfam" id="PF01764"/>
    </source>
</evidence>
<gene>
    <name evidence="2" type="ORF">M6B38_338495</name>
</gene>
<keyword evidence="3" id="KW-1185">Reference proteome</keyword>
<evidence type="ECO:0000313" key="2">
    <source>
        <dbReference type="EMBL" id="KAJ6833722.1"/>
    </source>
</evidence>
<dbReference type="GO" id="GO:0004806">
    <property type="term" value="F:triacylglycerol lipase activity"/>
    <property type="evidence" value="ECO:0007669"/>
    <property type="project" value="InterPro"/>
</dbReference>
<dbReference type="PANTHER" id="PTHR46086:SF4">
    <property type="entry name" value="ALPHA_BETA-HYDROLASES SUPERFAMILY PROTEIN"/>
    <property type="match status" value="1"/>
</dbReference>
<comment type="caution">
    <text evidence="2">The sequence shown here is derived from an EMBL/GenBank/DDBJ whole genome shotgun (WGS) entry which is preliminary data.</text>
</comment>
<dbReference type="CDD" id="cd00519">
    <property type="entry name" value="Lipase_3"/>
    <property type="match status" value="1"/>
</dbReference>
<reference evidence="2" key="2">
    <citation type="submission" date="2023-04" db="EMBL/GenBank/DDBJ databases">
        <authorList>
            <person name="Bruccoleri R.E."/>
            <person name="Oakeley E.J."/>
            <person name="Faust A.-M."/>
            <person name="Dessus-Babus S."/>
            <person name="Altorfer M."/>
            <person name="Burckhardt D."/>
            <person name="Oertli M."/>
            <person name="Naumann U."/>
            <person name="Petersen F."/>
            <person name="Wong J."/>
        </authorList>
    </citation>
    <scope>NUCLEOTIDE SEQUENCE</scope>
    <source>
        <strain evidence="2">GSM-AAB239-AS_SAM_17_03QT</strain>
        <tissue evidence="2">Leaf</tissue>
    </source>
</reference>
<dbReference type="Gene3D" id="3.40.50.1820">
    <property type="entry name" value="alpha/beta hydrolase"/>
    <property type="match status" value="1"/>
</dbReference>
<protein>
    <recommendedName>
        <fullName evidence="1">Fungal lipase-type domain-containing protein</fullName>
    </recommendedName>
</protein>
<accession>A0AAX6GYV6</accession>
<feature type="domain" description="Fungal lipase-type" evidence="1">
    <location>
        <begin position="202"/>
        <end position="362"/>
    </location>
</feature>
<organism evidence="2 3">
    <name type="scientific">Iris pallida</name>
    <name type="common">Sweet iris</name>
    <dbReference type="NCBI Taxonomy" id="29817"/>
    <lineage>
        <taxon>Eukaryota</taxon>
        <taxon>Viridiplantae</taxon>
        <taxon>Streptophyta</taxon>
        <taxon>Embryophyta</taxon>
        <taxon>Tracheophyta</taxon>
        <taxon>Spermatophyta</taxon>
        <taxon>Magnoliopsida</taxon>
        <taxon>Liliopsida</taxon>
        <taxon>Asparagales</taxon>
        <taxon>Iridaceae</taxon>
        <taxon>Iridoideae</taxon>
        <taxon>Irideae</taxon>
        <taxon>Iris</taxon>
    </lineage>
</organism>
<dbReference type="Pfam" id="PF01764">
    <property type="entry name" value="Lipase_3"/>
    <property type="match status" value="1"/>
</dbReference>
<dbReference type="InterPro" id="IPR029058">
    <property type="entry name" value="AB_hydrolase_fold"/>
</dbReference>
<dbReference type="EMBL" id="JANAVB010014797">
    <property type="protein sequence ID" value="KAJ6833722.1"/>
    <property type="molecule type" value="Genomic_DNA"/>
</dbReference>
<dbReference type="Proteomes" id="UP001140949">
    <property type="component" value="Unassembled WGS sequence"/>
</dbReference>
<dbReference type="PANTHER" id="PTHR46086">
    <property type="entry name" value="ALPHA/BETA-HYDROLASES SUPERFAMILY PROTEIN"/>
    <property type="match status" value="1"/>
</dbReference>
<reference evidence="2" key="1">
    <citation type="journal article" date="2023" name="GigaByte">
        <title>Genome assembly of the bearded iris, Iris pallida Lam.</title>
        <authorList>
            <person name="Bruccoleri R.E."/>
            <person name="Oakeley E.J."/>
            <person name="Faust A.M.E."/>
            <person name="Altorfer M."/>
            <person name="Dessus-Babus S."/>
            <person name="Burckhardt D."/>
            <person name="Oertli M."/>
            <person name="Naumann U."/>
            <person name="Petersen F."/>
            <person name="Wong J."/>
        </authorList>
    </citation>
    <scope>NUCLEOTIDE SEQUENCE</scope>
    <source>
        <strain evidence="2">GSM-AAB239-AS_SAM_17_03QT</strain>
    </source>
</reference>
<dbReference type="AlphaFoldDB" id="A0AAX6GYV6"/>
<dbReference type="GO" id="GO:0006629">
    <property type="term" value="P:lipid metabolic process"/>
    <property type="evidence" value="ECO:0007669"/>
    <property type="project" value="InterPro"/>
</dbReference>
<dbReference type="SUPFAM" id="SSF53474">
    <property type="entry name" value="alpha/beta-Hydrolases"/>
    <property type="match status" value="1"/>
</dbReference>
<name>A0AAX6GYV6_IRIPA</name>
<evidence type="ECO:0000313" key="3">
    <source>
        <dbReference type="Proteomes" id="UP001140949"/>
    </source>
</evidence>
<dbReference type="InterPro" id="IPR044819">
    <property type="entry name" value="OBL-like"/>
</dbReference>
<proteinExistence type="predicted"/>